<accession>A0A0D9YS81</accession>
<evidence type="ECO:0000313" key="2">
    <source>
        <dbReference type="EnsemblPlants" id="OGLUM02G16650.1"/>
    </source>
</evidence>
<name>A0A0D9YS81_9ORYZ</name>
<feature type="region of interest" description="Disordered" evidence="1">
    <location>
        <begin position="21"/>
        <end position="70"/>
    </location>
</feature>
<dbReference type="Gramene" id="OGLUM02G16650.1">
    <property type="protein sequence ID" value="OGLUM02G16650.1"/>
    <property type="gene ID" value="OGLUM02G16650"/>
</dbReference>
<dbReference type="AlphaFoldDB" id="A0A0D9YS81"/>
<evidence type="ECO:0000256" key="1">
    <source>
        <dbReference type="SAM" id="MobiDB-lite"/>
    </source>
</evidence>
<reference evidence="2" key="2">
    <citation type="submission" date="2018-05" db="EMBL/GenBank/DDBJ databases">
        <title>OgluRS3 (Oryza glumaepatula Reference Sequence Version 3).</title>
        <authorList>
            <person name="Zhang J."/>
            <person name="Kudrna D."/>
            <person name="Lee S."/>
            <person name="Talag J."/>
            <person name="Welchert J."/>
            <person name="Wing R.A."/>
        </authorList>
    </citation>
    <scope>NUCLEOTIDE SEQUENCE [LARGE SCALE GENOMIC DNA]</scope>
</reference>
<dbReference type="EnsemblPlants" id="OGLUM02G16650.1">
    <property type="protein sequence ID" value="OGLUM02G16650.1"/>
    <property type="gene ID" value="OGLUM02G16650"/>
</dbReference>
<keyword evidence="3" id="KW-1185">Reference proteome</keyword>
<protein>
    <submittedName>
        <fullName evidence="2">Uncharacterized protein</fullName>
    </submittedName>
</protein>
<dbReference type="HOGENOM" id="CLU_2761892_0_0_1"/>
<reference evidence="2" key="1">
    <citation type="submission" date="2015-04" db="UniProtKB">
        <authorList>
            <consortium name="EnsemblPlants"/>
        </authorList>
    </citation>
    <scope>IDENTIFICATION</scope>
</reference>
<evidence type="ECO:0000313" key="3">
    <source>
        <dbReference type="Proteomes" id="UP000026961"/>
    </source>
</evidence>
<organism evidence="2">
    <name type="scientific">Oryza glumipatula</name>
    <dbReference type="NCBI Taxonomy" id="40148"/>
    <lineage>
        <taxon>Eukaryota</taxon>
        <taxon>Viridiplantae</taxon>
        <taxon>Streptophyta</taxon>
        <taxon>Embryophyta</taxon>
        <taxon>Tracheophyta</taxon>
        <taxon>Spermatophyta</taxon>
        <taxon>Magnoliopsida</taxon>
        <taxon>Liliopsida</taxon>
        <taxon>Poales</taxon>
        <taxon>Poaceae</taxon>
        <taxon>BOP clade</taxon>
        <taxon>Oryzoideae</taxon>
        <taxon>Oryzeae</taxon>
        <taxon>Oryzinae</taxon>
        <taxon>Oryza</taxon>
    </lineage>
</organism>
<dbReference type="Proteomes" id="UP000026961">
    <property type="component" value="Chromosome 2"/>
</dbReference>
<feature type="compositionally biased region" description="Low complexity" evidence="1">
    <location>
        <begin position="50"/>
        <end position="60"/>
    </location>
</feature>
<sequence>MRGGSGSGGEEAWGQRIQLPLPCVDGEGSGRTQPPLAPYAPTTRMRTRTRTATTTMTRRTAGIRDMDNIT</sequence>
<proteinExistence type="predicted"/>